<comment type="subcellular location">
    <subcellularLocation>
        <location evidence="1">Secreted</location>
    </subcellularLocation>
</comment>
<evidence type="ECO:0000256" key="1">
    <source>
        <dbReference type="ARBA" id="ARBA00004613"/>
    </source>
</evidence>
<feature type="chain" id="PRO_5036966378" evidence="3">
    <location>
        <begin position="20"/>
        <end position="355"/>
    </location>
</feature>
<comment type="caution">
    <text evidence="5">The sequence shown here is derived from an EMBL/GenBank/DDBJ whole genome shotgun (WGS) entry which is preliminary data.</text>
</comment>
<dbReference type="InterPro" id="IPR002509">
    <property type="entry name" value="NODB_dom"/>
</dbReference>
<dbReference type="Proteomes" id="UP000652567">
    <property type="component" value="Unassembled WGS sequence"/>
</dbReference>
<evidence type="ECO:0000313" key="6">
    <source>
        <dbReference type="Proteomes" id="UP000652567"/>
    </source>
</evidence>
<organism evidence="5 6">
    <name type="scientific">Cellvibrio polysaccharolyticus</name>
    <dbReference type="NCBI Taxonomy" id="2082724"/>
    <lineage>
        <taxon>Bacteria</taxon>
        <taxon>Pseudomonadati</taxon>
        <taxon>Pseudomonadota</taxon>
        <taxon>Gammaproteobacteria</taxon>
        <taxon>Cellvibrionales</taxon>
        <taxon>Cellvibrionaceae</taxon>
        <taxon>Cellvibrio</taxon>
    </lineage>
</organism>
<evidence type="ECO:0000259" key="4">
    <source>
        <dbReference type="PROSITE" id="PS51677"/>
    </source>
</evidence>
<keyword evidence="2 3" id="KW-0732">Signal</keyword>
<dbReference type="CDD" id="cd10973">
    <property type="entry name" value="CE4_DAC_u4_5s"/>
    <property type="match status" value="1"/>
</dbReference>
<gene>
    <name evidence="5" type="ORF">C4F51_03620</name>
</gene>
<feature type="domain" description="NodB homology" evidence="4">
    <location>
        <begin position="76"/>
        <end position="224"/>
    </location>
</feature>
<keyword evidence="6" id="KW-1185">Reference proteome</keyword>
<dbReference type="GO" id="GO:0005576">
    <property type="term" value="C:extracellular region"/>
    <property type="evidence" value="ECO:0007669"/>
    <property type="project" value="UniProtKB-SubCell"/>
</dbReference>
<name>A0A928V0W8_9GAMM</name>
<dbReference type="GO" id="GO:0005975">
    <property type="term" value="P:carbohydrate metabolic process"/>
    <property type="evidence" value="ECO:0007669"/>
    <property type="project" value="InterPro"/>
</dbReference>
<accession>A0A928V0W8</accession>
<evidence type="ECO:0000256" key="3">
    <source>
        <dbReference type="SAM" id="SignalP"/>
    </source>
</evidence>
<dbReference type="AlphaFoldDB" id="A0A928V0W8"/>
<dbReference type="PANTHER" id="PTHR34216:SF3">
    <property type="entry name" value="POLY-BETA-1,6-N-ACETYL-D-GLUCOSAMINE N-DEACETYLASE"/>
    <property type="match status" value="1"/>
</dbReference>
<dbReference type="PROSITE" id="PS51677">
    <property type="entry name" value="NODB"/>
    <property type="match status" value="1"/>
</dbReference>
<dbReference type="RefSeq" id="WP_193907213.1">
    <property type="nucleotide sequence ID" value="NZ_PRDL01000001.1"/>
</dbReference>
<feature type="signal peptide" evidence="3">
    <location>
        <begin position="1"/>
        <end position="19"/>
    </location>
</feature>
<protein>
    <submittedName>
        <fullName evidence="5">Polysaccharide deacetylase</fullName>
    </submittedName>
</protein>
<dbReference type="PANTHER" id="PTHR34216">
    <property type="match status" value="1"/>
</dbReference>
<reference evidence="5" key="1">
    <citation type="submission" date="2018-07" db="EMBL/GenBank/DDBJ databases">
        <title>Genome assembly of strain Ka43.</title>
        <authorList>
            <person name="Kukolya J."/>
            <person name="Nagy I."/>
            <person name="Horvath B."/>
            <person name="Toth A."/>
        </authorList>
    </citation>
    <scope>NUCLEOTIDE SEQUENCE</scope>
    <source>
        <strain evidence="5">KB43</strain>
    </source>
</reference>
<proteinExistence type="predicted"/>
<dbReference type="InterPro" id="IPR011330">
    <property type="entry name" value="Glyco_hydro/deAcase_b/a-brl"/>
</dbReference>
<evidence type="ECO:0000313" key="5">
    <source>
        <dbReference type="EMBL" id="MBE8716272.1"/>
    </source>
</evidence>
<dbReference type="Pfam" id="PF01522">
    <property type="entry name" value="Polysacc_deac_1"/>
    <property type="match status" value="1"/>
</dbReference>
<dbReference type="Gene3D" id="3.20.20.370">
    <property type="entry name" value="Glycoside hydrolase/deacetylase"/>
    <property type="match status" value="1"/>
</dbReference>
<sequence>MRIFYVLLLMLCMNAGASAAVVLQYHHVSDKTPASTSIDPALFLEHLQYLEDQKFTVVALPELVALLKDNKPLPDRTVAITFDDAYTSVYDNAFPALKKRGWPFTIFINTEPHQKKRQGFASWDQLREMAKHGVTIANHTVSHPHLVRLQAGETEKDWQQRIEREITEAQTTIEKEIGQRHKLLAYPFGEYDARVIALVRRLGFVAFGQQSGPLQASEGLWSLPRFPFGGSYGDLKDFAMKVNTLPFPTVKYRSWANPDAKTALKDDRVVAGNRPLLELEFENEKLATAVRCFVSGQGAAALAVSGTRVRAHASNDLKAGRTRYNCTAPAGEGRFYWYTRQWLVTDRNGQWQHEG</sequence>
<evidence type="ECO:0000256" key="2">
    <source>
        <dbReference type="ARBA" id="ARBA00022729"/>
    </source>
</evidence>
<dbReference type="InterPro" id="IPR051398">
    <property type="entry name" value="Polysacch_Deacetylase"/>
</dbReference>
<dbReference type="SUPFAM" id="SSF88713">
    <property type="entry name" value="Glycoside hydrolase/deacetylase"/>
    <property type="match status" value="1"/>
</dbReference>
<dbReference type="EMBL" id="PRDL01000001">
    <property type="protein sequence ID" value="MBE8716272.1"/>
    <property type="molecule type" value="Genomic_DNA"/>
</dbReference>
<dbReference type="GO" id="GO:0016810">
    <property type="term" value="F:hydrolase activity, acting on carbon-nitrogen (but not peptide) bonds"/>
    <property type="evidence" value="ECO:0007669"/>
    <property type="project" value="InterPro"/>
</dbReference>